<evidence type="ECO:0000256" key="4">
    <source>
        <dbReference type="ARBA" id="ARBA00023136"/>
    </source>
</evidence>
<dbReference type="AlphaFoldDB" id="A0AAV7JXW0"/>
<keyword evidence="4 5" id="KW-0472">Membrane</keyword>
<comment type="subcellular location">
    <subcellularLocation>
        <location evidence="1">Membrane</location>
        <topology evidence="1">Multi-pass membrane protein</topology>
    </subcellularLocation>
</comment>
<evidence type="ECO:0000256" key="3">
    <source>
        <dbReference type="ARBA" id="ARBA00022989"/>
    </source>
</evidence>
<evidence type="ECO:0000256" key="1">
    <source>
        <dbReference type="ARBA" id="ARBA00004141"/>
    </source>
</evidence>
<keyword evidence="8" id="KW-1185">Reference proteome</keyword>
<proteinExistence type="predicted"/>
<keyword evidence="3 5" id="KW-1133">Transmembrane helix</keyword>
<dbReference type="GO" id="GO:0016020">
    <property type="term" value="C:membrane"/>
    <property type="evidence" value="ECO:0007669"/>
    <property type="project" value="UniProtKB-SubCell"/>
</dbReference>
<evidence type="ECO:0000256" key="2">
    <source>
        <dbReference type="ARBA" id="ARBA00022692"/>
    </source>
</evidence>
<keyword evidence="2 5" id="KW-0812">Transmembrane</keyword>
<sequence>MSESNELLYPMWYSLYSAYLYNMMFMKQAYQMCKDENVNNLTPSKVDRRIIEFMKNANTQSRSTQFQQRPNVMRRVGYKTKRASFLRRLIADLIDQVFVAFILVVSINSFDIAIADILNELNDSSQRIFGDIAKDNTALLFDDMFIFHLMFVLSISSLFIRVFVFVYEWISVWLYGTTIGKITTGLHVVECVEAIPQLRDFIIVKPGLKVGCYSALKRSAVKNFLRHFIPLILCFVTTRGGRTLYDETTQTAVVHKSTCWMPKFEQAEQ</sequence>
<organism evidence="7 8">
    <name type="scientific">Oopsacas minuta</name>
    <dbReference type="NCBI Taxonomy" id="111878"/>
    <lineage>
        <taxon>Eukaryota</taxon>
        <taxon>Metazoa</taxon>
        <taxon>Porifera</taxon>
        <taxon>Hexactinellida</taxon>
        <taxon>Hexasterophora</taxon>
        <taxon>Lyssacinosida</taxon>
        <taxon>Leucopsacidae</taxon>
        <taxon>Oopsacas</taxon>
    </lineage>
</organism>
<dbReference type="InterPro" id="IPR010432">
    <property type="entry name" value="RDD"/>
</dbReference>
<gene>
    <name evidence="7" type="ORF">LOD99_3697</name>
</gene>
<dbReference type="PANTHER" id="PTHR13659">
    <property type="entry name" value="AUTOSOMAL HIGHLY CONSERVED PROTEIN"/>
    <property type="match status" value="1"/>
</dbReference>
<feature type="domain" description="RDD" evidence="6">
    <location>
        <begin position="83"/>
        <end position="193"/>
    </location>
</feature>
<evidence type="ECO:0000259" key="6">
    <source>
        <dbReference type="Pfam" id="PF06271"/>
    </source>
</evidence>
<evidence type="ECO:0000313" key="7">
    <source>
        <dbReference type="EMBL" id="KAI6653170.1"/>
    </source>
</evidence>
<comment type="caution">
    <text evidence="7">The sequence shown here is derived from an EMBL/GenBank/DDBJ whole genome shotgun (WGS) entry which is preliminary data.</text>
</comment>
<feature type="transmembrane region" description="Helical" evidence="5">
    <location>
        <begin position="145"/>
        <end position="167"/>
    </location>
</feature>
<evidence type="ECO:0000256" key="5">
    <source>
        <dbReference type="SAM" id="Phobius"/>
    </source>
</evidence>
<feature type="transmembrane region" description="Helical" evidence="5">
    <location>
        <begin position="6"/>
        <end position="24"/>
    </location>
</feature>
<dbReference type="Pfam" id="PF06271">
    <property type="entry name" value="RDD"/>
    <property type="match status" value="1"/>
</dbReference>
<dbReference type="InterPro" id="IPR039871">
    <property type="entry name" value="FAM8A1"/>
</dbReference>
<feature type="transmembrane region" description="Helical" evidence="5">
    <location>
        <begin position="89"/>
        <end position="110"/>
    </location>
</feature>
<evidence type="ECO:0000313" key="8">
    <source>
        <dbReference type="Proteomes" id="UP001165289"/>
    </source>
</evidence>
<dbReference type="PANTHER" id="PTHR13659:SF5">
    <property type="entry name" value="PROTEIN FAM8A1"/>
    <property type="match status" value="1"/>
</dbReference>
<name>A0AAV7JXW0_9METZ</name>
<reference evidence="7 8" key="1">
    <citation type="journal article" date="2023" name="BMC Biol.">
        <title>The compact genome of the sponge Oopsacas minuta (Hexactinellida) is lacking key metazoan core genes.</title>
        <authorList>
            <person name="Santini S."/>
            <person name="Schenkelaars Q."/>
            <person name="Jourda C."/>
            <person name="Duchesne M."/>
            <person name="Belahbib H."/>
            <person name="Rocher C."/>
            <person name="Selva M."/>
            <person name="Riesgo A."/>
            <person name="Vervoort M."/>
            <person name="Leys S.P."/>
            <person name="Kodjabachian L."/>
            <person name="Le Bivic A."/>
            <person name="Borchiellini C."/>
            <person name="Claverie J.M."/>
            <person name="Renard E."/>
        </authorList>
    </citation>
    <scope>NUCLEOTIDE SEQUENCE [LARGE SCALE GENOMIC DNA]</scope>
    <source>
        <strain evidence="7">SPO-2</strain>
    </source>
</reference>
<protein>
    <submittedName>
        <fullName evidence="7">Protein FAM8A1</fullName>
    </submittedName>
</protein>
<dbReference type="Proteomes" id="UP001165289">
    <property type="component" value="Unassembled WGS sequence"/>
</dbReference>
<accession>A0AAV7JXW0</accession>
<dbReference type="EMBL" id="JAKMXF010000288">
    <property type="protein sequence ID" value="KAI6653170.1"/>
    <property type="molecule type" value="Genomic_DNA"/>
</dbReference>